<dbReference type="Gene3D" id="3.30.420.10">
    <property type="entry name" value="Ribonuclease H-like superfamily/Ribonuclease H"/>
    <property type="match status" value="1"/>
</dbReference>
<dbReference type="InterPro" id="IPR012337">
    <property type="entry name" value="RNaseH-like_sf"/>
</dbReference>
<dbReference type="SUPFAM" id="SSF53098">
    <property type="entry name" value="Ribonuclease H-like"/>
    <property type="match status" value="1"/>
</dbReference>
<reference evidence="7" key="2">
    <citation type="submission" date="2022-01" db="EMBL/GenBank/DDBJ databases">
        <authorList>
            <person name="Yamashiro T."/>
            <person name="Shiraishi A."/>
            <person name="Satake H."/>
            <person name="Nakayama K."/>
        </authorList>
    </citation>
    <scope>NUCLEOTIDE SEQUENCE</scope>
</reference>
<dbReference type="InterPro" id="IPR039537">
    <property type="entry name" value="Retrotran_Ty1/copia-like"/>
</dbReference>
<feature type="domain" description="GAG-pre-integrase" evidence="5">
    <location>
        <begin position="1"/>
        <end position="73"/>
    </location>
</feature>
<dbReference type="Pfam" id="PF07727">
    <property type="entry name" value="RVT_2"/>
    <property type="match status" value="1"/>
</dbReference>
<evidence type="ECO:0000259" key="5">
    <source>
        <dbReference type="Pfam" id="PF13976"/>
    </source>
</evidence>
<evidence type="ECO:0000256" key="1">
    <source>
        <dbReference type="ARBA" id="ARBA00022723"/>
    </source>
</evidence>
<feature type="compositionally biased region" description="Basic and acidic residues" evidence="3">
    <location>
        <begin position="789"/>
        <end position="821"/>
    </location>
</feature>
<dbReference type="CDD" id="cd09272">
    <property type="entry name" value="RNase_HI_RT_Ty1"/>
    <property type="match status" value="1"/>
</dbReference>
<evidence type="ECO:0000256" key="2">
    <source>
        <dbReference type="ARBA" id="ARBA00022801"/>
    </source>
</evidence>
<comment type="caution">
    <text evidence="7">The sequence shown here is derived from an EMBL/GenBank/DDBJ whole genome shotgun (WGS) entry which is preliminary data.</text>
</comment>
<evidence type="ECO:0000259" key="4">
    <source>
        <dbReference type="Pfam" id="PF07727"/>
    </source>
</evidence>
<protein>
    <submittedName>
        <fullName evidence="7">Ribonuclease H-like domain-containing protein</fullName>
    </submittedName>
</protein>
<gene>
    <name evidence="7" type="ORF">Tco_1068232</name>
</gene>
<keyword evidence="8" id="KW-1185">Reference proteome</keyword>
<feature type="domain" description="Reverse transcriptase Ty1/copia-type" evidence="4">
    <location>
        <begin position="952"/>
        <end position="1041"/>
    </location>
</feature>
<evidence type="ECO:0000259" key="6">
    <source>
        <dbReference type="Pfam" id="PF25597"/>
    </source>
</evidence>
<feature type="compositionally biased region" description="Polar residues" evidence="3">
    <location>
        <begin position="822"/>
        <end position="836"/>
    </location>
</feature>
<dbReference type="EMBL" id="BQNB010019553">
    <property type="protein sequence ID" value="GJT86515.1"/>
    <property type="molecule type" value="Genomic_DNA"/>
</dbReference>
<evidence type="ECO:0000256" key="3">
    <source>
        <dbReference type="SAM" id="MobiDB-lite"/>
    </source>
</evidence>
<dbReference type="Pfam" id="PF13976">
    <property type="entry name" value="gag_pre-integrs"/>
    <property type="match status" value="1"/>
</dbReference>
<name>A0ABQ5HFP0_9ASTR</name>
<reference evidence="7" key="1">
    <citation type="journal article" date="2022" name="Int. J. Mol. Sci.">
        <title>Draft Genome of Tanacetum Coccineum: Genomic Comparison of Closely Related Tanacetum-Family Plants.</title>
        <authorList>
            <person name="Yamashiro T."/>
            <person name="Shiraishi A."/>
            <person name="Nakayama K."/>
            <person name="Satake H."/>
        </authorList>
    </citation>
    <scope>NUCLEOTIDE SEQUENCE</scope>
</reference>
<dbReference type="PANTHER" id="PTHR42648">
    <property type="entry name" value="TRANSPOSASE, PUTATIVE-RELATED"/>
    <property type="match status" value="1"/>
</dbReference>
<feature type="compositionally biased region" description="Basic and acidic residues" evidence="3">
    <location>
        <begin position="295"/>
        <end position="333"/>
    </location>
</feature>
<accession>A0ABQ5HFP0</accession>
<feature type="domain" description="Retroviral polymerase SH3-like" evidence="6">
    <location>
        <begin position="659"/>
        <end position="706"/>
    </location>
</feature>
<organism evidence="7 8">
    <name type="scientific">Tanacetum coccineum</name>
    <dbReference type="NCBI Taxonomy" id="301880"/>
    <lineage>
        <taxon>Eukaryota</taxon>
        <taxon>Viridiplantae</taxon>
        <taxon>Streptophyta</taxon>
        <taxon>Embryophyta</taxon>
        <taxon>Tracheophyta</taxon>
        <taxon>Spermatophyta</taxon>
        <taxon>Magnoliopsida</taxon>
        <taxon>eudicotyledons</taxon>
        <taxon>Gunneridae</taxon>
        <taxon>Pentapetalae</taxon>
        <taxon>asterids</taxon>
        <taxon>campanulids</taxon>
        <taxon>Asterales</taxon>
        <taxon>Asteraceae</taxon>
        <taxon>Asteroideae</taxon>
        <taxon>Anthemideae</taxon>
        <taxon>Anthemidinae</taxon>
        <taxon>Tanacetum</taxon>
    </lineage>
</organism>
<sequence>MYSVDLKNIVPKGGLTCLFAKATSDESKLLHRRLGPLNFKTMNKLVKGNLVRGLPSKLFENDQTCVACQKGKQHRTSCKSKTENSISLLLHLLHMDLFGPTFVSLMKKMYCLVVTDDYSRFTWVFFLATKDETNGNLKCFIIGIENLLDHKVKAEAVNTACYVKNRVLVVKPHNKTSYELFHGRTPTLSFMRPFGCPVTILNIIDHLGKFDGKADEGFFVGYSLNSKAFRVFNSRTRIVEENLHIMFSENTPNTVGSGPDWLFDIDALTRTMNYEPIVADYILLPLWTADPPFSHDLKSSQDDESKPSNDDRKKVDEDPRKDSECKDQEKEDNVNSTNNVNTVSSTVNTADTNEVNVVGLKTSIELPLDPNRHELEDYSIFNFSRGDEDDDAEADMNNLDTTIQVSPIPTTRIHKDHPLDQDPSWIEAMQEELLQFKKDKNVNIVRPKAVVNAARPKAVVNAVKGNNVNVVKASACWVWKPKNNVVDHVSNQFQCNQYPKKFDFYVIATRKIQSVMALVPKKKIIFLLIWQGNPQMDLQDQGVIDSGCSRHMTGNMSYLTGTMNESDGGYVSFWRKILMEENHWKRFTFKTLLKYSTCVALSKGKQIELLVKFQYSKGSIRPTFAYVSGFFFLATKDETSGILKSFITRVENLIDQRVKDHLGKFNGKADEGLFVGYSINSKSFRVLNSRTRIFKENLQVQFSENTPNIVGSGPNWNFDIDALTKSMNYKPVVAGNQSNGNACTKAYDDAGKARMETIPGKDYILLLLWTADPPFSQTLKSSPNAGFKPSRDDEKKVTEKPGKEGDDPSKEDKRDDQEKDASVNSTNNVNDASTNEVNVVGRKASIELLDDLNMPALEDIVYSDDDEDVGAEADMNNLDAFMPVIPIPTTRVHKDHPVEQIIRDLNSAPQTRRMTKNLEEHGLFSSVQQRTNHKDFQNCLFSYFLSQVEPKKVWTLVDLPNGKRPIGTKWVFRNKKDERGIMIKNKARLVAQGYTQEERIGYDEVFAPVAIIEAIRLFLAYASFKDFMVYQMDVKSAFLYGLQVKQKEDGIFISQDKYVTEILKKFGFTDVKTASTPMETQKLLLWHEDGKDSGDTMSNPKLGLWYPKDSPFDLVAYTDSDYAGASLDRKSTTGAVDIEIVAFRHLRDAFSVVFGLSLTQAYTDSDYAGASLDRKSTTGGCQFLRSRLISWQCKKQTVVANSTTEAEYGAATSCCGQVLWIQNQLLDYGYNFLHTKIFIDNKSTICIIKNPVFHSTTKHIEIRHHFIRDCSEKKLI</sequence>
<dbReference type="PANTHER" id="PTHR42648:SF32">
    <property type="entry name" value="RIBONUCLEASE H-LIKE DOMAIN, GAG-PRE-INTEGRASE DOMAIN PROTEIN-RELATED"/>
    <property type="match status" value="1"/>
</dbReference>
<proteinExistence type="predicted"/>
<feature type="compositionally biased region" description="Low complexity" evidence="3">
    <location>
        <begin position="334"/>
        <end position="348"/>
    </location>
</feature>
<dbReference type="InterPro" id="IPR057670">
    <property type="entry name" value="SH3_retrovirus"/>
</dbReference>
<dbReference type="InterPro" id="IPR036397">
    <property type="entry name" value="RNaseH_sf"/>
</dbReference>
<keyword evidence="1" id="KW-0479">Metal-binding</keyword>
<dbReference type="Proteomes" id="UP001151760">
    <property type="component" value="Unassembled WGS sequence"/>
</dbReference>
<feature type="region of interest" description="Disordered" evidence="3">
    <location>
        <begin position="779"/>
        <end position="836"/>
    </location>
</feature>
<evidence type="ECO:0000313" key="8">
    <source>
        <dbReference type="Proteomes" id="UP001151760"/>
    </source>
</evidence>
<dbReference type="InterPro" id="IPR013103">
    <property type="entry name" value="RVT_2"/>
</dbReference>
<evidence type="ECO:0000313" key="7">
    <source>
        <dbReference type="EMBL" id="GJT86515.1"/>
    </source>
</evidence>
<feature type="domain" description="Retroviral polymerase SH3-like" evidence="6">
    <location>
        <begin position="205"/>
        <end position="251"/>
    </location>
</feature>
<dbReference type="InterPro" id="IPR025724">
    <property type="entry name" value="GAG-pre-integrase_dom"/>
</dbReference>
<keyword evidence="2" id="KW-0378">Hydrolase</keyword>
<feature type="region of interest" description="Disordered" evidence="3">
    <location>
        <begin position="295"/>
        <end position="348"/>
    </location>
</feature>
<dbReference type="Pfam" id="PF25597">
    <property type="entry name" value="SH3_retrovirus"/>
    <property type="match status" value="2"/>
</dbReference>